<dbReference type="PANTHER" id="PTHR24276">
    <property type="entry name" value="POLYSERASE-RELATED"/>
    <property type="match status" value="1"/>
</dbReference>
<proteinExistence type="predicted"/>
<reference evidence="8" key="1">
    <citation type="submission" date="2025-08" db="UniProtKB">
        <authorList>
            <consortium name="RefSeq"/>
        </authorList>
    </citation>
    <scope>IDENTIFICATION</scope>
</reference>
<dbReference type="Pfam" id="PF00089">
    <property type="entry name" value="Trypsin"/>
    <property type="match status" value="1"/>
</dbReference>
<name>A0AAJ6YUR7_9HYME</name>
<keyword evidence="5" id="KW-0732">Signal</keyword>
<evidence type="ECO:0000259" key="6">
    <source>
        <dbReference type="PROSITE" id="PS50240"/>
    </source>
</evidence>
<feature type="chain" id="PRO_5042598281" evidence="5">
    <location>
        <begin position="20"/>
        <end position="255"/>
    </location>
</feature>
<dbReference type="InterPro" id="IPR009003">
    <property type="entry name" value="Peptidase_S1_PA"/>
</dbReference>
<dbReference type="AlphaFoldDB" id="A0AAJ6YUR7"/>
<dbReference type="GO" id="GO:0004252">
    <property type="term" value="F:serine-type endopeptidase activity"/>
    <property type="evidence" value="ECO:0007669"/>
    <property type="project" value="InterPro"/>
</dbReference>
<dbReference type="CDD" id="cd00190">
    <property type="entry name" value="Tryp_SPc"/>
    <property type="match status" value="1"/>
</dbReference>
<evidence type="ECO:0000256" key="5">
    <source>
        <dbReference type="SAM" id="SignalP"/>
    </source>
</evidence>
<keyword evidence="7" id="KW-1185">Reference proteome</keyword>
<evidence type="ECO:0000313" key="8">
    <source>
        <dbReference type="RefSeq" id="XP_011504809.1"/>
    </source>
</evidence>
<dbReference type="GO" id="GO:0006508">
    <property type="term" value="P:proteolysis"/>
    <property type="evidence" value="ECO:0007669"/>
    <property type="project" value="UniProtKB-KW"/>
</dbReference>
<keyword evidence="1" id="KW-0645">Protease</keyword>
<protein>
    <submittedName>
        <fullName evidence="8">Chymotrypsin-1-like</fullName>
    </submittedName>
</protein>
<keyword evidence="3" id="KW-0720">Serine protease</keyword>
<evidence type="ECO:0000256" key="2">
    <source>
        <dbReference type="ARBA" id="ARBA00022801"/>
    </source>
</evidence>
<dbReference type="PANTHER" id="PTHR24276:SF98">
    <property type="entry name" value="FI18310P1-RELATED"/>
    <property type="match status" value="1"/>
</dbReference>
<dbReference type="GeneID" id="105367738"/>
<keyword evidence="4" id="KW-1015">Disulfide bond</keyword>
<feature type="signal peptide" evidence="5">
    <location>
        <begin position="1"/>
        <end position="19"/>
    </location>
</feature>
<dbReference type="InterPro" id="IPR043504">
    <property type="entry name" value="Peptidase_S1_PA_chymotrypsin"/>
</dbReference>
<evidence type="ECO:0000256" key="3">
    <source>
        <dbReference type="ARBA" id="ARBA00022825"/>
    </source>
</evidence>
<dbReference type="Proteomes" id="UP000695007">
    <property type="component" value="Unplaced"/>
</dbReference>
<dbReference type="PROSITE" id="PS50240">
    <property type="entry name" value="TRYPSIN_DOM"/>
    <property type="match status" value="1"/>
</dbReference>
<keyword evidence="2" id="KW-0378">Hydrolase</keyword>
<gene>
    <name evidence="8" type="primary">LOC105367738</name>
</gene>
<sequence>MRYIIAFCTFSLLTIGVLAKHVRIMGGEDVDVRAYPFMASFRYLGYASTFCTGVIISNKHIVTTAQALAFRSMDISLARVYTATISTDINIGIAHKIQQIFIHPRYTGEHNQDEMFLHDIAIVKLKEAIQLNEVQNTIEILQRDITENDRGFVLGWGSTSFPTLSYPTKMQKVNMNIVPERLYNNYFNFVLHDTQFGGLNKKGIGLCIGDIGDPLIIDGKLAGLASFSRPCALGVPDVYVKIYYYIDFIRDMINR</sequence>
<dbReference type="KEGG" id="csol:105367738"/>
<dbReference type="SMART" id="SM00020">
    <property type="entry name" value="Tryp_SPc"/>
    <property type="match status" value="1"/>
</dbReference>
<organism evidence="7 8">
    <name type="scientific">Ceratosolen solmsi marchali</name>
    <dbReference type="NCBI Taxonomy" id="326594"/>
    <lineage>
        <taxon>Eukaryota</taxon>
        <taxon>Metazoa</taxon>
        <taxon>Ecdysozoa</taxon>
        <taxon>Arthropoda</taxon>
        <taxon>Hexapoda</taxon>
        <taxon>Insecta</taxon>
        <taxon>Pterygota</taxon>
        <taxon>Neoptera</taxon>
        <taxon>Endopterygota</taxon>
        <taxon>Hymenoptera</taxon>
        <taxon>Apocrita</taxon>
        <taxon>Proctotrupomorpha</taxon>
        <taxon>Chalcidoidea</taxon>
        <taxon>Agaonidae</taxon>
        <taxon>Agaoninae</taxon>
        <taxon>Ceratosolen</taxon>
    </lineage>
</organism>
<dbReference type="SUPFAM" id="SSF50494">
    <property type="entry name" value="Trypsin-like serine proteases"/>
    <property type="match status" value="1"/>
</dbReference>
<dbReference type="InterPro" id="IPR050430">
    <property type="entry name" value="Peptidase_S1"/>
</dbReference>
<evidence type="ECO:0000313" key="7">
    <source>
        <dbReference type="Proteomes" id="UP000695007"/>
    </source>
</evidence>
<evidence type="ECO:0000256" key="4">
    <source>
        <dbReference type="ARBA" id="ARBA00023157"/>
    </source>
</evidence>
<dbReference type="InterPro" id="IPR001254">
    <property type="entry name" value="Trypsin_dom"/>
</dbReference>
<dbReference type="Gene3D" id="2.40.10.10">
    <property type="entry name" value="Trypsin-like serine proteases"/>
    <property type="match status" value="1"/>
</dbReference>
<accession>A0AAJ6YUR7</accession>
<dbReference type="RefSeq" id="XP_011504809.1">
    <property type="nucleotide sequence ID" value="XM_011506507.1"/>
</dbReference>
<feature type="domain" description="Peptidase S1" evidence="6">
    <location>
        <begin position="24"/>
        <end position="254"/>
    </location>
</feature>
<evidence type="ECO:0000256" key="1">
    <source>
        <dbReference type="ARBA" id="ARBA00022670"/>
    </source>
</evidence>